<feature type="compositionally biased region" description="Polar residues" evidence="11">
    <location>
        <begin position="142"/>
        <end position="172"/>
    </location>
</feature>
<comment type="similarity">
    <text evidence="2">Belongs to the krueppel C2H2-type zinc-finger protein family.</text>
</comment>
<reference evidence="13" key="2">
    <citation type="submission" date="2025-09" db="UniProtKB">
        <authorList>
            <consortium name="Ensembl"/>
        </authorList>
    </citation>
    <scope>IDENTIFICATION</scope>
</reference>
<evidence type="ECO:0000256" key="11">
    <source>
        <dbReference type="SAM" id="MobiDB-lite"/>
    </source>
</evidence>
<evidence type="ECO:0000256" key="4">
    <source>
        <dbReference type="ARBA" id="ARBA00022737"/>
    </source>
</evidence>
<evidence type="ECO:0000256" key="3">
    <source>
        <dbReference type="ARBA" id="ARBA00022723"/>
    </source>
</evidence>
<protein>
    <recommendedName>
        <fullName evidence="12">C2H2-type domain-containing protein</fullName>
    </recommendedName>
</protein>
<organism evidence="13 14">
    <name type="scientific">Leptobrachium leishanense</name>
    <name type="common">Leishan spiny toad</name>
    <dbReference type="NCBI Taxonomy" id="445787"/>
    <lineage>
        <taxon>Eukaryota</taxon>
        <taxon>Metazoa</taxon>
        <taxon>Chordata</taxon>
        <taxon>Craniata</taxon>
        <taxon>Vertebrata</taxon>
        <taxon>Euteleostomi</taxon>
        <taxon>Amphibia</taxon>
        <taxon>Batrachia</taxon>
        <taxon>Anura</taxon>
        <taxon>Pelobatoidea</taxon>
        <taxon>Megophryidae</taxon>
        <taxon>Leptobrachium</taxon>
    </lineage>
</organism>
<evidence type="ECO:0000313" key="14">
    <source>
        <dbReference type="Proteomes" id="UP000694569"/>
    </source>
</evidence>
<keyword evidence="8" id="KW-0804">Transcription</keyword>
<dbReference type="FunFam" id="3.30.160.60:FF:003072">
    <property type="match status" value="1"/>
</dbReference>
<feature type="domain" description="C2H2-type" evidence="12">
    <location>
        <begin position="542"/>
        <end position="569"/>
    </location>
</feature>
<feature type="domain" description="C2H2-type" evidence="12">
    <location>
        <begin position="626"/>
        <end position="653"/>
    </location>
</feature>
<evidence type="ECO:0000256" key="9">
    <source>
        <dbReference type="ARBA" id="ARBA00023242"/>
    </source>
</evidence>
<dbReference type="FunFam" id="3.30.160.60:FF:000557">
    <property type="entry name" value="zinc finger and SCAN domain-containing protein 29"/>
    <property type="match status" value="1"/>
</dbReference>
<dbReference type="SUPFAM" id="SSF57667">
    <property type="entry name" value="beta-beta-alpha zinc fingers"/>
    <property type="match status" value="7"/>
</dbReference>
<dbReference type="Proteomes" id="UP000694569">
    <property type="component" value="Unplaced"/>
</dbReference>
<keyword evidence="6" id="KW-0862">Zinc</keyword>
<dbReference type="FunFam" id="3.30.160.60:FF:000200">
    <property type="entry name" value="zinc finger protein 510 isoform X2"/>
    <property type="match status" value="1"/>
</dbReference>
<feature type="domain" description="C2H2-type" evidence="12">
    <location>
        <begin position="514"/>
        <end position="541"/>
    </location>
</feature>
<reference evidence="13" key="1">
    <citation type="submission" date="2025-08" db="UniProtKB">
        <authorList>
            <consortium name="Ensembl"/>
        </authorList>
    </citation>
    <scope>IDENTIFICATION</scope>
</reference>
<dbReference type="PANTHER" id="PTHR14196">
    <property type="entry name" value="ODD-SKIPPED - RELATED"/>
    <property type="match status" value="1"/>
</dbReference>
<feature type="domain" description="C2H2-type" evidence="12">
    <location>
        <begin position="738"/>
        <end position="762"/>
    </location>
</feature>
<feature type="domain" description="C2H2-type" evidence="12">
    <location>
        <begin position="458"/>
        <end position="485"/>
    </location>
</feature>
<keyword evidence="3" id="KW-0479">Metal-binding</keyword>
<dbReference type="InterPro" id="IPR036236">
    <property type="entry name" value="Znf_C2H2_sf"/>
</dbReference>
<dbReference type="GO" id="GO:0000981">
    <property type="term" value="F:DNA-binding transcription factor activity, RNA polymerase II-specific"/>
    <property type="evidence" value="ECO:0007669"/>
    <property type="project" value="TreeGrafter"/>
</dbReference>
<evidence type="ECO:0000313" key="13">
    <source>
        <dbReference type="Ensembl" id="ENSLLEP00000026363.1"/>
    </source>
</evidence>
<dbReference type="GO" id="GO:0008270">
    <property type="term" value="F:zinc ion binding"/>
    <property type="evidence" value="ECO:0007669"/>
    <property type="project" value="UniProtKB-KW"/>
</dbReference>
<evidence type="ECO:0000256" key="6">
    <source>
        <dbReference type="ARBA" id="ARBA00022833"/>
    </source>
</evidence>
<dbReference type="GeneTree" id="ENSGT01140000282534"/>
<feature type="compositionally biased region" description="Low complexity" evidence="11">
    <location>
        <begin position="113"/>
        <end position="124"/>
    </location>
</feature>
<feature type="domain" description="C2H2-type" evidence="12">
    <location>
        <begin position="598"/>
        <end position="625"/>
    </location>
</feature>
<keyword evidence="9" id="KW-0539">Nucleus</keyword>
<feature type="domain" description="C2H2-type" evidence="12">
    <location>
        <begin position="486"/>
        <end position="513"/>
    </location>
</feature>
<evidence type="ECO:0000256" key="7">
    <source>
        <dbReference type="ARBA" id="ARBA00023015"/>
    </source>
</evidence>
<dbReference type="AlphaFoldDB" id="A0A8C5PQH6"/>
<evidence type="ECO:0000259" key="12">
    <source>
        <dbReference type="PROSITE" id="PS50157"/>
    </source>
</evidence>
<feature type="domain" description="C2H2-type" evidence="12">
    <location>
        <begin position="710"/>
        <end position="737"/>
    </location>
</feature>
<dbReference type="FunFam" id="3.30.160.60:FF:002063">
    <property type="entry name" value="RB associated KRAB zinc finger"/>
    <property type="match status" value="3"/>
</dbReference>
<dbReference type="SMART" id="SM00355">
    <property type="entry name" value="ZnF_C2H2"/>
    <property type="match status" value="11"/>
</dbReference>
<evidence type="ECO:0000256" key="2">
    <source>
        <dbReference type="ARBA" id="ARBA00006991"/>
    </source>
</evidence>
<evidence type="ECO:0000256" key="10">
    <source>
        <dbReference type="PROSITE-ProRule" id="PRU00042"/>
    </source>
</evidence>
<dbReference type="GO" id="GO:0005634">
    <property type="term" value="C:nucleus"/>
    <property type="evidence" value="ECO:0007669"/>
    <property type="project" value="UniProtKB-SubCell"/>
</dbReference>
<dbReference type="InterPro" id="IPR013087">
    <property type="entry name" value="Znf_C2H2_type"/>
</dbReference>
<feature type="domain" description="C2H2-type" evidence="12">
    <location>
        <begin position="682"/>
        <end position="709"/>
    </location>
</feature>
<dbReference type="FunFam" id="3.30.160.60:FF:002343">
    <property type="entry name" value="Zinc finger protein 33A"/>
    <property type="match status" value="3"/>
</dbReference>
<proteinExistence type="inferred from homology"/>
<dbReference type="PANTHER" id="PTHR14196:SF15">
    <property type="entry name" value="OOCYTE ZINC FINGER PROTEIN XLCOF7.1-LIKE"/>
    <property type="match status" value="1"/>
</dbReference>
<dbReference type="PROSITE" id="PS00028">
    <property type="entry name" value="ZINC_FINGER_C2H2_1"/>
    <property type="match status" value="11"/>
</dbReference>
<sequence>MEKCVINLTLEMIYLLTGADYISMKKGYHGTSPTTTPVLAVFCRTWGHSMSPPPLSMIQERHHEQKILELSNQIIRLLTGEELIKEHSGQYHGVRIEEHRPGHSLDLPNEKPVSSVQAEAASAASKEKLKLQCNPGADDSTAPKSSTHSSAVTVRSVQSWEESASGTSSPAACSSPEIKAEPVQCKGHHADVYPPSRHAQTDHPLCLIKEEPSSCEGGNLLETDKAHPSSNLVITVICDEGNPEEPYPSGGPTAFPSTPIKEEAVMCEGHVMDTYQLIDLKGVPSSCRGHPGVRPPADHEHTEYPSTPIMGGATSSADGGVTDDDRYPPTDHAQGEYPSTLFKEEPASWEDGLLPDIYPAVNKDCVSHPVYTNTNAFTFNDLKTGYFESLPFDRMDEERQPYSSSEGGRGFTPHSYLVQHERTQRGDGTYSSPAWDECFSQEPHLVQHQRIHHGEKPYQCSECGKHFTHKSVLLKHQRIHTGEKPYVCPECGKSFTRNYYLVLHRRTHTGERPYSCSDCGKCFNQKPHLVKHQRIHTGEKPYACPDCGKCFTHHSYLVLHIRTHTGERPYSCSDCGKCFNQKGPLVKHQKIHTGEKPYACPECGKCFALQSYLVLHYRIHTGERPYSCSVCGKCFNQKGPLVKHQKIHTGEKPYACPECGKCFTHHSYLVLHYRTHTGERPYSCSECGKCFNQKPHLVQHQRTHTGEKPYPCLECGKHFGHKSFLMKHKMIHTGEKPYPCLECGKRFSQNSNLVTHMKTHLR</sequence>
<dbReference type="Pfam" id="PF00096">
    <property type="entry name" value="zf-C2H2"/>
    <property type="match status" value="11"/>
</dbReference>
<dbReference type="FunFam" id="3.30.160.60:FF:000358">
    <property type="entry name" value="zinc finger protein 24"/>
    <property type="match status" value="1"/>
</dbReference>
<accession>A0A8C5PQH6</accession>
<feature type="domain" description="C2H2-type" evidence="12">
    <location>
        <begin position="654"/>
        <end position="681"/>
    </location>
</feature>
<dbReference type="GO" id="GO:0000977">
    <property type="term" value="F:RNA polymerase II transcription regulatory region sequence-specific DNA binding"/>
    <property type="evidence" value="ECO:0007669"/>
    <property type="project" value="TreeGrafter"/>
</dbReference>
<keyword evidence="7" id="KW-0805">Transcription regulation</keyword>
<dbReference type="InterPro" id="IPR050717">
    <property type="entry name" value="C2H2-ZF_Transcription_Reg"/>
</dbReference>
<evidence type="ECO:0000256" key="8">
    <source>
        <dbReference type="ARBA" id="ARBA00023163"/>
    </source>
</evidence>
<keyword evidence="4" id="KW-0677">Repeat</keyword>
<feature type="domain" description="C2H2-type" evidence="12">
    <location>
        <begin position="570"/>
        <end position="597"/>
    </location>
</feature>
<evidence type="ECO:0000256" key="1">
    <source>
        <dbReference type="ARBA" id="ARBA00004123"/>
    </source>
</evidence>
<feature type="region of interest" description="Disordered" evidence="11">
    <location>
        <begin position="100"/>
        <end position="177"/>
    </location>
</feature>
<feature type="region of interest" description="Disordered" evidence="11">
    <location>
        <begin position="287"/>
        <end position="341"/>
    </location>
</feature>
<dbReference type="PROSITE" id="PS50157">
    <property type="entry name" value="ZINC_FINGER_C2H2_2"/>
    <property type="match status" value="12"/>
</dbReference>
<keyword evidence="14" id="KW-1185">Reference proteome</keyword>
<dbReference type="Ensembl" id="ENSLLET00000027373.1">
    <property type="protein sequence ID" value="ENSLLEP00000026363.1"/>
    <property type="gene ID" value="ENSLLEG00000016529.1"/>
</dbReference>
<dbReference type="Gene3D" id="3.30.160.60">
    <property type="entry name" value="Classic Zinc Finger"/>
    <property type="match status" value="12"/>
</dbReference>
<feature type="domain" description="C2H2-type" evidence="12">
    <location>
        <begin position="430"/>
        <end position="457"/>
    </location>
</feature>
<dbReference type="FunFam" id="3.30.160.60:FF:000446">
    <property type="entry name" value="Zinc finger protein"/>
    <property type="match status" value="1"/>
</dbReference>
<name>A0A8C5PQH6_9ANUR</name>
<evidence type="ECO:0000256" key="5">
    <source>
        <dbReference type="ARBA" id="ARBA00022771"/>
    </source>
</evidence>
<comment type="subcellular location">
    <subcellularLocation>
        <location evidence="1">Nucleus</location>
    </subcellularLocation>
</comment>
<keyword evidence="5 10" id="KW-0863">Zinc-finger</keyword>